<name>A0A6A5U369_9PLEO</name>
<dbReference type="Pfam" id="PF22943">
    <property type="entry name" value="HTH_68"/>
    <property type="match status" value="1"/>
</dbReference>
<dbReference type="Proteomes" id="UP000800035">
    <property type="component" value="Unassembled WGS sequence"/>
</dbReference>
<dbReference type="OrthoDB" id="4085451at2759"/>
<feature type="region of interest" description="Disordered" evidence="1">
    <location>
        <begin position="77"/>
        <end position="128"/>
    </location>
</feature>
<feature type="region of interest" description="Disordered" evidence="1">
    <location>
        <begin position="1"/>
        <end position="63"/>
    </location>
</feature>
<evidence type="ECO:0000259" key="2">
    <source>
        <dbReference type="Pfam" id="PF22943"/>
    </source>
</evidence>
<sequence length="203" mass="21541">MGSSASKTARAAGSAARKYPTRTPPSTTRAPTSSTPSAAAQAAAKEGPTVHPAPYASEARNEAIDLDARDPVLASRLSTLGAVQPNPHYSASSTSSYDPQRNPSSTFPSDMMTSPPQSAFPEPRDNPALRVLEARSRIAEEAEDELSQVGRRGFVGRKYVDAGVVQLALMRRKRGDTDERIEEGLGLARGRLRVLGKGIVEAV</sequence>
<feature type="compositionally biased region" description="Low complexity" evidence="1">
    <location>
        <begin position="24"/>
        <end position="44"/>
    </location>
</feature>
<evidence type="ECO:0000313" key="3">
    <source>
        <dbReference type="EMBL" id="KAF1958770.1"/>
    </source>
</evidence>
<feature type="domain" description="Helix-turn-helix" evidence="2">
    <location>
        <begin position="159"/>
        <end position="201"/>
    </location>
</feature>
<feature type="compositionally biased region" description="Low complexity" evidence="1">
    <location>
        <begin position="1"/>
        <end position="18"/>
    </location>
</feature>
<feature type="compositionally biased region" description="Polar residues" evidence="1">
    <location>
        <begin position="87"/>
        <end position="117"/>
    </location>
</feature>
<evidence type="ECO:0000313" key="4">
    <source>
        <dbReference type="Proteomes" id="UP000800035"/>
    </source>
</evidence>
<proteinExistence type="predicted"/>
<dbReference type="InterPro" id="IPR054448">
    <property type="entry name" value="HTH_put_ascomycetes"/>
</dbReference>
<dbReference type="AlphaFoldDB" id="A0A6A5U369"/>
<evidence type="ECO:0000256" key="1">
    <source>
        <dbReference type="SAM" id="MobiDB-lite"/>
    </source>
</evidence>
<dbReference type="EMBL" id="ML976986">
    <property type="protein sequence ID" value="KAF1958770.1"/>
    <property type="molecule type" value="Genomic_DNA"/>
</dbReference>
<keyword evidence="4" id="KW-1185">Reference proteome</keyword>
<accession>A0A6A5U369</accession>
<protein>
    <recommendedName>
        <fullName evidence="2">Helix-turn-helix domain-containing protein</fullName>
    </recommendedName>
</protein>
<reference evidence="3" key="1">
    <citation type="journal article" date="2020" name="Stud. Mycol.">
        <title>101 Dothideomycetes genomes: a test case for predicting lifestyles and emergence of pathogens.</title>
        <authorList>
            <person name="Haridas S."/>
            <person name="Albert R."/>
            <person name="Binder M."/>
            <person name="Bloem J."/>
            <person name="Labutti K."/>
            <person name="Salamov A."/>
            <person name="Andreopoulos B."/>
            <person name="Baker S."/>
            <person name="Barry K."/>
            <person name="Bills G."/>
            <person name="Bluhm B."/>
            <person name="Cannon C."/>
            <person name="Castanera R."/>
            <person name="Culley D."/>
            <person name="Daum C."/>
            <person name="Ezra D."/>
            <person name="Gonzalez J."/>
            <person name="Henrissat B."/>
            <person name="Kuo A."/>
            <person name="Liang C."/>
            <person name="Lipzen A."/>
            <person name="Lutzoni F."/>
            <person name="Magnuson J."/>
            <person name="Mondo S."/>
            <person name="Nolan M."/>
            <person name="Ohm R."/>
            <person name="Pangilinan J."/>
            <person name="Park H.-J."/>
            <person name="Ramirez L."/>
            <person name="Alfaro M."/>
            <person name="Sun H."/>
            <person name="Tritt A."/>
            <person name="Yoshinaga Y."/>
            <person name="Zwiers L.-H."/>
            <person name="Turgeon B."/>
            <person name="Goodwin S."/>
            <person name="Spatafora J."/>
            <person name="Crous P."/>
            <person name="Grigoriev I."/>
        </authorList>
    </citation>
    <scope>NUCLEOTIDE SEQUENCE</scope>
    <source>
        <strain evidence="3">CBS 675.92</strain>
    </source>
</reference>
<gene>
    <name evidence="3" type="ORF">CC80DRAFT_407856</name>
</gene>
<organism evidence="3 4">
    <name type="scientific">Byssothecium circinans</name>
    <dbReference type="NCBI Taxonomy" id="147558"/>
    <lineage>
        <taxon>Eukaryota</taxon>
        <taxon>Fungi</taxon>
        <taxon>Dikarya</taxon>
        <taxon>Ascomycota</taxon>
        <taxon>Pezizomycotina</taxon>
        <taxon>Dothideomycetes</taxon>
        <taxon>Pleosporomycetidae</taxon>
        <taxon>Pleosporales</taxon>
        <taxon>Massarineae</taxon>
        <taxon>Massarinaceae</taxon>
        <taxon>Byssothecium</taxon>
    </lineage>
</organism>